<name>A0A3L8PY50_9GAMM</name>
<comment type="caution">
    <text evidence="2">The sequence shown here is derived from an EMBL/GenBank/DDBJ whole genome shotgun (WGS) entry which is preliminary data.</text>
</comment>
<gene>
    <name evidence="2" type="ORF">D5018_14455</name>
</gene>
<dbReference type="Proteomes" id="UP000281474">
    <property type="component" value="Unassembled WGS sequence"/>
</dbReference>
<sequence length="248" mass="26848">MAVKAPSLTVLLDFNQGTKKFSITAEQYQELQAKVPKQKGGSEIIYVGSGGTFQVTFVGSRNKQYEFLEQVPKTQKNNSAPEYKYKKTGKSNSLQAEFLKALASPPEQPTHLTLLNKSRPPSLVSSASYGSLADAEKSGTETPSSRKSSPMSSDEETTPLGPRTFTMINEAKGHGIPTAISFGHGASKTDNDSGIEIRVSDADSNTSLPRERTDSERKVAKGWRKAGVANIDFSKVQLRKTENGGKKS</sequence>
<feature type="region of interest" description="Disordered" evidence="1">
    <location>
        <begin position="198"/>
        <end position="220"/>
    </location>
</feature>
<evidence type="ECO:0000313" key="2">
    <source>
        <dbReference type="EMBL" id="RLV58972.1"/>
    </source>
</evidence>
<dbReference type="RefSeq" id="WP_121839710.1">
    <property type="nucleotide sequence ID" value="NZ_ML014797.1"/>
</dbReference>
<evidence type="ECO:0000256" key="1">
    <source>
        <dbReference type="SAM" id="MobiDB-lite"/>
    </source>
</evidence>
<proteinExistence type="predicted"/>
<dbReference type="EMBL" id="QZEI01000048">
    <property type="protein sequence ID" value="RLV58972.1"/>
    <property type="molecule type" value="Genomic_DNA"/>
</dbReference>
<evidence type="ECO:0000313" key="3">
    <source>
        <dbReference type="Proteomes" id="UP000281474"/>
    </source>
</evidence>
<feature type="region of interest" description="Disordered" evidence="1">
    <location>
        <begin position="109"/>
        <end position="163"/>
    </location>
</feature>
<organism evidence="2 3">
    <name type="scientific">Parashewanella curva</name>
    <dbReference type="NCBI Taxonomy" id="2338552"/>
    <lineage>
        <taxon>Bacteria</taxon>
        <taxon>Pseudomonadati</taxon>
        <taxon>Pseudomonadota</taxon>
        <taxon>Gammaproteobacteria</taxon>
        <taxon>Alteromonadales</taxon>
        <taxon>Shewanellaceae</taxon>
        <taxon>Parashewanella</taxon>
    </lineage>
</organism>
<protein>
    <submittedName>
        <fullName evidence="2">Uncharacterized protein</fullName>
    </submittedName>
</protein>
<dbReference type="AlphaFoldDB" id="A0A3L8PY50"/>
<feature type="compositionally biased region" description="Basic and acidic residues" evidence="1">
    <location>
        <begin position="209"/>
        <end position="219"/>
    </location>
</feature>
<keyword evidence="3" id="KW-1185">Reference proteome</keyword>
<reference evidence="2 3" key="1">
    <citation type="submission" date="2018-09" db="EMBL/GenBank/DDBJ databases">
        <title>Phylogeny of the Shewanellaceae, and recommendation for two new genera, Pseudoshewanella and Parashewanella.</title>
        <authorList>
            <person name="Wang G."/>
        </authorList>
    </citation>
    <scope>NUCLEOTIDE SEQUENCE [LARGE SCALE GENOMIC DNA]</scope>
    <source>
        <strain evidence="2 3">C51</strain>
    </source>
</reference>
<accession>A0A3L8PY50</accession>